<dbReference type="Gene3D" id="3.20.20.80">
    <property type="entry name" value="Glycosidases"/>
    <property type="match status" value="1"/>
</dbReference>
<dbReference type="InterPro" id="IPR045053">
    <property type="entry name" value="MAN-like"/>
</dbReference>
<evidence type="ECO:0000256" key="6">
    <source>
        <dbReference type="ARBA" id="ARBA00022729"/>
    </source>
</evidence>
<evidence type="ECO:0000256" key="5">
    <source>
        <dbReference type="ARBA" id="ARBA00022525"/>
    </source>
</evidence>
<evidence type="ECO:0000259" key="9">
    <source>
        <dbReference type="Pfam" id="PF26410"/>
    </source>
</evidence>
<dbReference type="EC" id="3.2.1.78" evidence="4"/>
<evidence type="ECO:0000256" key="2">
    <source>
        <dbReference type="ARBA" id="ARBA00004613"/>
    </source>
</evidence>
<feature type="domain" description="Glycoside hydrolase family 5" evidence="9">
    <location>
        <begin position="54"/>
        <end position="210"/>
    </location>
</feature>
<comment type="subcellular location">
    <subcellularLocation>
        <location evidence="2">Secreted</location>
    </subcellularLocation>
</comment>
<dbReference type="RefSeq" id="XP_040623838.1">
    <property type="nucleotide sequence ID" value="XM_040774136.1"/>
</dbReference>
<keyword evidence="6" id="KW-0732">Signal</keyword>
<evidence type="ECO:0000313" key="10">
    <source>
        <dbReference type="EMBL" id="EJT96940.1"/>
    </source>
</evidence>
<dbReference type="SUPFAM" id="SSF51445">
    <property type="entry name" value="(Trans)glycosidases"/>
    <property type="match status" value="1"/>
</dbReference>
<dbReference type="EMBL" id="JH795879">
    <property type="protein sequence ID" value="EJT96940.1"/>
    <property type="molecule type" value="Genomic_DNA"/>
</dbReference>
<dbReference type="Pfam" id="PF26410">
    <property type="entry name" value="GH5_mannosidase"/>
    <property type="match status" value="1"/>
</dbReference>
<dbReference type="STRING" id="1858805.M5FN72"/>
<keyword evidence="5" id="KW-0964">Secreted</keyword>
<organism evidence="10 11">
    <name type="scientific">Dacryopinax primogenitus (strain DJM 731)</name>
    <name type="common">Brown rot fungus</name>
    <dbReference type="NCBI Taxonomy" id="1858805"/>
    <lineage>
        <taxon>Eukaryota</taxon>
        <taxon>Fungi</taxon>
        <taxon>Dikarya</taxon>
        <taxon>Basidiomycota</taxon>
        <taxon>Agaricomycotina</taxon>
        <taxon>Dacrymycetes</taxon>
        <taxon>Dacrymycetales</taxon>
        <taxon>Dacrymycetaceae</taxon>
        <taxon>Dacryopinax</taxon>
    </lineage>
</organism>
<proteinExistence type="inferred from homology"/>
<reference evidence="10 11" key="1">
    <citation type="journal article" date="2012" name="Science">
        <title>The Paleozoic origin of enzymatic lignin decomposition reconstructed from 31 fungal genomes.</title>
        <authorList>
            <person name="Floudas D."/>
            <person name="Binder M."/>
            <person name="Riley R."/>
            <person name="Barry K."/>
            <person name="Blanchette R.A."/>
            <person name="Henrissat B."/>
            <person name="Martinez A.T."/>
            <person name="Otillar R."/>
            <person name="Spatafora J.W."/>
            <person name="Yadav J.S."/>
            <person name="Aerts A."/>
            <person name="Benoit I."/>
            <person name="Boyd A."/>
            <person name="Carlson A."/>
            <person name="Copeland A."/>
            <person name="Coutinho P.M."/>
            <person name="de Vries R.P."/>
            <person name="Ferreira P."/>
            <person name="Findley K."/>
            <person name="Foster B."/>
            <person name="Gaskell J."/>
            <person name="Glotzer D."/>
            <person name="Gorecki P."/>
            <person name="Heitman J."/>
            <person name="Hesse C."/>
            <person name="Hori C."/>
            <person name="Igarashi K."/>
            <person name="Jurgens J.A."/>
            <person name="Kallen N."/>
            <person name="Kersten P."/>
            <person name="Kohler A."/>
            <person name="Kuees U."/>
            <person name="Kumar T.K.A."/>
            <person name="Kuo A."/>
            <person name="LaButti K."/>
            <person name="Larrondo L.F."/>
            <person name="Lindquist E."/>
            <person name="Ling A."/>
            <person name="Lombard V."/>
            <person name="Lucas S."/>
            <person name="Lundell T."/>
            <person name="Martin R."/>
            <person name="McLaughlin D.J."/>
            <person name="Morgenstern I."/>
            <person name="Morin E."/>
            <person name="Murat C."/>
            <person name="Nagy L.G."/>
            <person name="Nolan M."/>
            <person name="Ohm R.A."/>
            <person name="Patyshakuliyeva A."/>
            <person name="Rokas A."/>
            <person name="Ruiz-Duenas F.J."/>
            <person name="Sabat G."/>
            <person name="Salamov A."/>
            <person name="Samejima M."/>
            <person name="Schmutz J."/>
            <person name="Slot J.C."/>
            <person name="St John F."/>
            <person name="Stenlid J."/>
            <person name="Sun H."/>
            <person name="Sun S."/>
            <person name="Syed K."/>
            <person name="Tsang A."/>
            <person name="Wiebenga A."/>
            <person name="Young D."/>
            <person name="Pisabarro A."/>
            <person name="Eastwood D.C."/>
            <person name="Martin F."/>
            <person name="Cullen D."/>
            <person name="Grigoriev I.V."/>
            <person name="Hibbett D.S."/>
        </authorList>
    </citation>
    <scope>NUCLEOTIDE SEQUENCE [LARGE SCALE GENOMIC DNA]</scope>
    <source>
        <strain evidence="10 11">DJM-731 SS1</strain>
    </source>
</reference>
<comment type="similarity">
    <text evidence="3">Belongs to the glycosyl hydrolase 5 (cellulase A) family.</text>
</comment>
<sequence length="237" mass="26250">MVGPSVYWLGLDENVIPDPSYPSKTRVLEIMGIVSAMRGTTIRSHTLGISFGNMLSVESSPGVYNQTAYEAIDFAILAARMYGIKLMIPLVDNYNWYHGGKYQFIGWDGFEWSGTGAAITPPDVGAHFYNTTSIVNMFTAYISEHLNHVNQYTGIAYKDDPTIMGWETGNELSAVIYADGPAPPEWTAHICGLIKSLAPNHLCVDGTYGFYPETGQLNVTEVDIFSDHFYPRDIARI</sequence>
<dbReference type="PANTHER" id="PTHR31451">
    <property type="match status" value="1"/>
</dbReference>
<evidence type="ECO:0000256" key="7">
    <source>
        <dbReference type="ARBA" id="ARBA00022801"/>
    </source>
</evidence>
<dbReference type="AlphaFoldDB" id="M5FN72"/>
<dbReference type="GO" id="GO:0005576">
    <property type="term" value="C:extracellular region"/>
    <property type="evidence" value="ECO:0007669"/>
    <property type="project" value="UniProtKB-SubCell"/>
</dbReference>
<dbReference type="GeneID" id="63689198"/>
<dbReference type="GO" id="GO:0016985">
    <property type="term" value="F:mannan endo-1,4-beta-mannosidase activity"/>
    <property type="evidence" value="ECO:0007669"/>
    <property type="project" value="UniProtKB-EC"/>
</dbReference>
<gene>
    <name evidence="10" type="ORF">DACRYDRAFT_25374</name>
</gene>
<evidence type="ECO:0000313" key="11">
    <source>
        <dbReference type="Proteomes" id="UP000030653"/>
    </source>
</evidence>
<keyword evidence="8" id="KW-0326">Glycosidase</keyword>
<name>M5FN72_DACPD</name>
<dbReference type="PANTHER" id="PTHR31451:SF39">
    <property type="entry name" value="MANNAN ENDO-1,4-BETA-MANNOSIDASE 1"/>
    <property type="match status" value="1"/>
</dbReference>
<dbReference type="InterPro" id="IPR001547">
    <property type="entry name" value="Glyco_hydro_5"/>
</dbReference>
<evidence type="ECO:0000256" key="1">
    <source>
        <dbReference type="ARBA" id="ARBA00001678"/>
    </source>
</evidence>
<dbReference type="InterPro" id="IPR017853">
    <property type="entry name" value="GH"/>
</dbReference>
<dbReference type="HOGENOM" id="CLU_1170608_0_0_1"/>
<keyword evidence="11" id="KW-1185">Reference proteome</keyword>
<accession>M5FN72</accession>
<evidence type="ECO:0000256" key="4">
    <source>
        <dbReference type="ARBA" id="ARBA00012706"/>
    </source>
</evidence>
<evidence type="ECO:0000256" key="8">
    <source>
        <dbReference type="ARBA" id="ARBA00023295"/>
    </source>
</evidence>
<protein>
    <recommendedName>
        <fullName evidence="4">mannan endo-1,4-beta-mannosidase</fullName>
        <ecNumber evidence="4">3.2.1.78</ecNumber>
    </recommendedName>
</protein>
<dbReference type="Proteomes" id="UP000030653">
    <property type="component" value="Unassembled WGS sequence"/>
</dbReference>
<dbReference type="OrthoDB" id="406631at2759"/>
<evidence type="ECO:0000256" key="3">
    <source>
        <dbReference type="ARBA" id="ARBA00005641"/>
    </source>
</evidence>
<keyword evidence="7 10" id="KW-0378">Hydrolase</keyword>
<comment type="catalytic activity">
    <reaction evidence="1">
        <text>Random hydrolysis of (1-&gt;4)-beta-D-mannosidic linkages in mannans, galactomannans and glucomannans.</text>
        <dbReference type="EC" id="3.2.1.78"/>
    </reaction>
</comment>